<feature type="region of interest" description="Disordered" evidence="1">
    <location>
        <begin position="113"/>
        <end position="152"/>
    </location>
</feature>
<feature type="region of interest" description="Disordered" evidence="1">
    <location>
        <begin position="58"/>
        <end position="78"/>
    </location>
</feature>
<reference evidence="2 3" key="1">
    <citation type="submission" date="2018-10" db="EMBL/GenBank/DDBJ databases">
        <authorList>
            <consortium name="Pathogen Informatics"/>
        </authorList>
    </citation>
    <scope>NUCLEOTIDE SEQUENCE [LARGE SCALE GENOMIC DNA]</scope>
</reference>
<feature type="compositionally biased region" description="Low complexity" evidence="1">
    <location>
        <begin position="63"/>
        <end position="76"/>
    </location>
</feature>
<name>A0A0R3URA6_MESCO</name>
<evidence type="ECO:0000313" key="3">
    <source>
        <dbReference type="Proteomes" id="UP000267029"/>
    </source>
</evidence>
<protein>
    <submittedName>
        <fullName evidence="2">Uncharacterized protein</fullName>
    </submittedName>
</protein>
<feature type="region of interest" description="Disordered" evidence="1">
    <location>
        <begin position="219"/>
        <end position="251"/>
    </location>
</feature>
<feature type="compositionally biased region" description="Gly residues" evidence="1">
    <location>
        <begin position="132"/>
        <end position="145"/>
    </location>
</feature>
<accession>A0A0R3URA6</accession>
<gene>
    <name evidence="2" type="ORF">MCOS_LOCUS10412</name>
</gene>
<feature type="region of interest" description="Disordered" evidence="1">
    <location>
        <begin position="18"/>
        <end position="44"/>
    </location>
</feature>
<evidence type="ECO:0000313" key="2">
    <source>
        <dbReference type="EMBL" id="VDD84409.1"/>
    </source>
</evidence>
<dbReference type="AlphaFoldDB" id="A0A0R3URA6"/>
<dbReference type="STRING" id="53468.A0A0R3URA6"/>
<proteinExistence type="predicted"/>
<organism evidence="2 3">
    <name type="scientific">Mesocestoides corti</name>
    <name type="common">Flatworm</name>
    <dbReference type="NCBI Taxonomy" id="53468"/>
    <lineage>
        <taxon>Eukaryota</taxon>
        <taxon>Metazoa</taxon>
        <taxon>Spiralia</taxon>
        <taxon>Lophotrochozoa</taxon>
        <taxon>Platyhelminthes</taxon>
        <taxon>Cestoda</taxon>
        <taxon>Eucestoda</taxon>
        <taxon>Cyclophyllidea</taxon>
        <taxon>Mesocestoididae</taxon>
        <taxon>Mesocestoides</taxon>
    </lineage>
</organism>
<keyword evidence="3" id="KW-1185">Reference proteome</keyword>
<sequence>MPQHYNVGLGGGVHGLSLPSAASLQQPPPSPLPPHTVGASTGDVERQKLRETLAKRMNQKKIAAAAQQHQQQRQQQSVSGTKAANVTAAAAANSASAVIFAIYAFTLHQRQPTRASQPSAPPIFLSGSSSRSGGGVGGDGVGGGSAWISGSPQQHSVSSSCIKSSARSLPSFESCFGMLSASRRSTSVQSPMASTSPPVVASLASRTVPASLCSPPVLPASSTAVGHHQHHHHERQAHPPAPPPPQCQPATTAASIMDSSLLPTPVNSSATSSAAGVEKAGFDPPVIFSRVACGGAGKERPLFFILWLGYSAMATSEGSDILDCAGLSQFCVPLRSKGMRGRRAALVLR</sequence>
<dbReference type="Proteomes" id="UP000267029">
    <property type="component" value="Unassembled WGS sequence"/>
</dbReference>
<dbReference type="EMBL" id="UXSR01006289">
    <property type="protein sequence ID" value="VDD84409.1"/>
    <property type="molecule type" value="Genomic_DNA"/>
</dbReference>
<evidence type="ECO:0000256" key="1">
    <source>
        <dbReference type="SAM" id="MobiDB-lite"/>
    </source>
</evidence>